<protein>
    <submittedName>
        <fullName evidence="5">Flavoprotein</fullName>
    </submittedName>
</protein>
<accession>A0A9P7YWE0</accession>
<evidence type="ECO:0000313" key="5">
    <source>
        <dbReference type="EMBL" id="KAG9241234.1"/>
    </source>
</evidence>
<name>A0A9P7YWE0_9HELO</name>
<keyword evidence="6" id="KW-1185">Reference proteome</keyword>
<dbReference type="OrthoDB" id="1532798at2759"/>
<evidence type="ECO:0000256" key="3">
    <source>
        <dbReference type="SAM" id="MobiDB-lite"/>
    </source>
</evidence>
<dbReference type="PANTHER" id="PTHR14359:SF6">
    <property type="entry name" value="PHOSPHOPANTOTHENOYLCYSTEINE DECARBOXYLASE"/>
    <property type="match status" value="1"/>
</dbReference>
<dbReference type="Proteomes" id="UP000887226">
    <property type="component" value="Unassembled WGS sequence"/>
</dbReference>
<dbReference type="SUPFAM" id="SSF52507">
    <property type="entry name" value="Homo-oligomeric flavin-containing Cys decarboxylases, HFCD"/>
    <property type="match status" value="1"/>
</dbReference>
<proteinExistence type="inferred from homology"/>
<sequence length="570" mass="63834">MAQSSDFSSAFKASDYATDNKTHLLLAASGSVATIKLPNILQALSHHPALSVRLVLTSSAAEFVAGQSAEQPPLQSLLSIPNVDSIFLDKDEWLRPWKRGAPILHIELRRWADMLLIAPLSANTLAKIVGGLSDNLLTSVIRAWDTIGHEGKGGKKKRILVAPAMNTMMWRHPVTERQLRVLEEEWGVGEDVEGHRWFEVVRPQEKELACGDVGDGAMREWKVVVGIVEKRLGLSESLPLVKKSRKRTSKHTHAPEPKNKSKIKNKAQRLIDEAEGTGGRNTDIVGGKTVSDRKSAGRAVQFKSPIKKEAPLAPKQKTRSKIRAGSPVEVPAEKAQEVKKSVSAAGIFKKRRVKDDSKKHRKHKNSSPEKLNLSDEFSSYIEEARQTIDTNMLQSFEHAQVELSGKLKAIRVSDEAFFERLAESTKDLAMPLAEEEISTTFTRDGHEITETVNMGVQIENFKASIEKEKIRLHELWQAWENLQNEYVELGLDVFGAEAFGAELDYIQGKRGSGYRWEMELLEVEHITKIEEVTARIESMRDIALQKIVATEKVCCLEFLMKNVLTTCCRR</sequence>
<keyword evidence="1" id="KW-0173">Coenzyme A biosynthesis</keyword>
<evidence type="ECO:0000256" key="1">
    <source>
        <dbReference type="ARBA" id="ARBA00022993"/>
    </source>
</evidence>
<dbReference type="GO" id="GO:0015937">
    <property type="term" value="P:coenzyme A biosynthetic process"/>
    <property type="evidence" value="ECO:0007669"/>
    <property type="project" value="UniProtKB-KW"/>
</dbReference>
<dbReference type="Pfam" id="PF02441">
    <property type="entry name" value="Flavoprotein"/>
    <property type="match status" value="1"/>
</dbReference>
<comment type="similarity">
    <text evidence="2">Belongs to the HFCD (homooligomeric flavin containing Cys decarboxylase) superfamily.</text>
</comment>
<evidence type="ECO:0000256" key="2">
    <source>
        <dbReference type="ARBA" id="ARBA00038350"/>
    </source>
</evidence>
<feature type="domain" description="Flavoprotein" evidence="4">
    <location>
        <begin position="23"/>
        <end position="229"/>
    </location>
</feature>
<organism evidence="5 6">
    <name type="scientific">Calycina marina</name>
    <dbReference type="NCBI Taxonomy" id="1763456"/>
    <lineage>
        <taxon>Eukaryota</taxon>
        <taxon>Fungi</taxon>
        <taxon>Dikarya</taxon>
        <taxon>Ascomycota</taxon>
        <taxon>Pezizomycotina</taxon>
        <taxon>Leotiomycetes</taxon>
        <taxon>Helotiales</taxon>
        <taxon>Pezizellaceae</taxon>
        <taxon>Calycina</taxon>
    </lineage>
</organism>
<comment type="caution">
    <text evidence="5">The sequence shown here is derived from an EMBL/GenBank/DDBJ whole genome shotgun (WGS) entry which is preliminary data.</text>
</comment>
<dbReference type="PANTHER" id="PTHR14359">
    <property type="entry name" value="HOMO-OLIGOMERIC FLAVIN CONTAINING CYS DECARBOXYLASE FAMILY"/>
    <property type="match status" value="1"/>
</dbReference>
<gene>
    <name evidence="5" type="ORF">BJ878DRAFT_428580</name>
</gene>
<feature type="compositionally biased region" description="Basic residues" evidence="3">
    <location>
        <begin position="242"/>
        <end position="252"/>
    </location>
</feature>
<evidence type="ECO:0000313" key="6">
    <source>
        <dbReference type="Proteomes" id="UP000887226"/>
    </source>
</evidence>
<dbReference type="GO" id="GO:0004633">
    <property type="term" value="F:phosphopantothenoylcysteine decarboxylase activity"/>
    <property type="evidence" value="ECO:0007669"/>
    <property type="project" value="TreeGrafter"/>
</dbReference>
<feature type="region of interest" description="Disordered" evidence="3">
    <location>
        <begin position="240"/>
        <end position="335"/>
    </location>
</feature>
<dbReference type="EMBL" id="MU254246">
    <property type="protein sequence ID" value="KAG9241234.1"/>
    <property type="molecule type" value="Genomic_DNA"/>
</dbReference>
<dbReference type="Gene3D" id="3.40.50.1950">
    <property type="entry name" value="Flavin prenyltransferase-like"/>
    <property type="match status" value="1"/>
</dbReference>
<dbReference type="InterPro" id="IPR003382">
    <property type="entry name" value="Flavoprotein"/>
</dbReference>
<feature type="region of interest" description="Disordered" evidence="3">
    <location>
        <begin position="349"/>
        <end position="371"/>
    </location>
</feature>
<reference evidence="5" key="1">
    <citation type="journal article" date="2021" name="IMA Fungus">
        <title>Genomic characterization of three marine fungi, including Emericellopsis atlantica sp. nov. with signatures of a generalist lifestyle and marine biomass degradation.</title>
        <authorList>
            <person name="Hagestad O.C."/>
            <person name="Hou L."/>
            <person name="Andersen J.H."/>
            <person name="Hansen E.H."/>
            <person name="Altermark B."/>
            <person name="Li C."/>
            <person name="Kuhnert E."/>
            <person name="Cox R.J."/>
            <person name="Crous P.W."/>
            <person name="Spatafora J.W."/>
            <person name="Lail K."/>
            <person name="Amirebrahimi M."/>
            <person name="Lipzen A."/>
            <person name="Pangilinan J."/>
            <person name="Andreopoulos W."/>
            <person name="Hayes R.D."/>
            <person name="Ng V."/>
            <person name="Grigoriev I.V."/>
            <person name="Jackson S.A."/>
            <person name="Sutton T.D.S."/>
            <person name="Dobson A.D.W."/>
            <person name="Rama T."/>
        </authorList>
    </citation>
    <scope>NUCLEOTIDE SEQUENCE</scope>
    <source>
        <strain evidence="5">TRa3180A</strain>
    </source>
</reference>
<dbReference type="InterPro" id="IPR036551">
    <property type="entry name" value="Flavin_trans-like"/>
</dbReference>
<dbReference type="GO" id="GO:0010181">
    <property type="term" value="F:FMN binding"/>
    <property type="evidence" value="ECO:0007669"/>
    <property type="project" value="TreeGrafter"/>
</dbReference>
<dbReference type="AlphaFoldDB" id="A0A9P7YWE0"/>
<evidence type="ECO:0000259" key="4">
    <source>
        <dbReference type="Pfam" id="PF02441"/>
    </source>
</evidence>
<dbReference type="GO" id="GO:0071513">
    <property type="term" value="C:phosphopantothenoylcysteine decarboxylase complex"/>
    <property type="evidence" value="ECO:0007669"/>
    <property type="project" value="TreeGrafter"/>
</dbReference>